<evidence type="ECO:0000313" key="3">
    <source>
        <dbReference type="EMBL" id="KAJ2796764.1"/>
    </source>
</evidence>
<dbReference type="Pfam" id="PF03959">
    <property type="entry name" value="FSH1"/>
    <property type="match status" value="1"/>
</dbReference>
<organism evidence="3 4">
    <name type="scientific">Coemansia guatemalensis</name>
    <dbReference type="NCBI Taxonomy" id="2761395"/>
    <lineage>
        <taxon>Eukaryota</taxon>
        <taxon>Fungi</taxon>
        <taxon>Fungi incertae sedis</taxon>
        <taxon>Zoopagomycota</taxon>
        <taxon>Kickxellomycotina</taxon>
        <taxon>Kickxellomycetes</taxon>
        <taxon>Kickxellales</taxon>
        <taxon>Kickxellaceae</taxon>
        <taxon>Coemansia</taxon>
    </lineage>
</organism>
<dbReference type="PANTHER" id="PTHR48070:SF6">
    <property type="entry name" value="ESTERASE OVCA2"/>
    <property type="match status" value="1"/>
</dbReference>
<evidence type="ECO:0000259" key="2">
    <source>
        <dbReference type="Pfam" id="PF03959"/>
    </source>
</evidence>
<sequence length="258" mass="27774">MSKPKILCLHGFGESAELFKIRSRNFRAIVGDCAELVYLDGPIDIGSLHMTAGDLEEAEVESEFTNLAWWWMRRGESFEARGLGKTLDFIGKVLNEQGPFDGIMGFSQGACLAIVITLLLQGSGAGGPLSLGDVDHPQIKFLMLAGAFQLEVPEYSYLYADKINVPSLHITGTYDTVVEPERSQLVQGFFESPEVFEFVGGHFIPQSPKCAKVMRAFLAKFVPGIEPDKPKAVDAGSAAAATAAVPSDNAAEPISSTA</sequence>
<proteinExistence type="predicted"/>
<keyword evidence="4" id="KW-1185">Reference proteome</keyword>
<reference evidence="3" key="1">
    <citation type="submission" date="2022-07" db="EMBL/GenBank/DDBJ databases">
        <title>Phylogenomic reconstructions and comparative analyses of Kickxellomycotina fungi.</title>
        <authorList>
            <person name="Reynolds N.K."/>
            <person name="Stajich J.E."/>
            <person name="Barry K."/>
            <person name="Grigoriev I.V."/>
            <person name="Crous P."/>
            <person name="Smith M.E."/>
        </authorList>
    </citation>
    <scope>NUCLEOTIDE SEQUENCE</scope>
    <source>
        <strain evidence="3">NRRL 1565</strain>
    </source>
</reference>
<dbReference type="SUPFAM" id="SSF53474">
    <property type="entry name" value="alpha/beta-Hydrolases"/>
    <property type="match status" value="1"/>
</dbReference>
<gene>
    <name evidence="3" type="ORF">H4R20_005425</name>
</gene>
<evidence type="ECO:0000313" key="4">
    <source>
        <dbReference type="Proteomes" id="UP001140094"/>
    </source>
</evidence>
<evidence type="ECO:0000256" key="1">
    <source>
        <dbReference type="ARBA" id="ARBA00022801"/>
    </source>
</evidence>
<keyword evidence="1" id="KW-0378">Hydrolase</keyword>
<dbReference type="Gene3D" id="3.40.50.1820">
    <property type="entry name" value="alpha/beta hydrolase"/>
    <property type="match status" value="1"/>
</dbReference>
<dbReference type="InterPro" id="IPR029058">
    <property type="entry name" value="AB_hydrolase_fold"/>
</dbReference>
<dbReference type="EMBL" id="JANBUO010001805">
    <property type="protein sequence ID" value="KAJ2796764.1"/>
    <property type="molecule type" value="Genomic_DNA"/>
</dbReference>
<dbReference type="Proteomes" id="UP001140094">
    <property type="component" value="Unassembled WGS sequence"/>
</dbReference>
<dbReference type="PANTHER" id="PTHR48070">
    <property type="entry name" value="ESTERASE OVCA2"/>
    <property type="match status" value="1"/>
</dbReference>
<dbReference type="GO" id="GO:0005737">
    <property type="term" value="C:cytoplasm"/>
    <property type="evidence" value="ECO:0007669"/>
    <property type="project" value="TreeGrafter"/>
</dbReference>
<protein>
    <recommendedName>
        <fullName evidence="2">Serine hydrolase domain-containing protein</fullName>
    </recommendedName>
</protein>
<name>A0A9W8HU95_9FUNG</name>
<dbReference type="InterPro" id="IPR050593">
    <property type="entry name" value="LovG"/>
</dbReference>
<dbReference type="AlphaFoldDB" id="A0A9W8HU95"/>
<accession>A0A9W8HU95</accession>
<comment type="caution">
    <text evidence="3">The sequence shown here is derived from an EMBL/GenBank/DDBJ whole genome shotgun (WGS) entry which is preliminary data.</text>
</comment>
<dbReference type="OrthoDB" id="2094269at2759"/>
<dbReference type="InterPro" id="IPR005645">
    <property type="entry name" value="FSH-like_dom"/>
</dbReference>
<feature type="domain" description="Serine hydrolase" evidence="2">
    <location>
        <begin position="2"/>
        <end position="209"/>
    </location>
</feature>
<dbReference type="GO" id="GO:0016787">
    <property type="term" value="F:hydrolase activity"/>
    <property type="evidence" value="ECO:0007669"/>
    <property type="project" value="UniProtKB-KW"/>
</dbReference>
<dbReference type="GO" id="GO:0005634">
    <property type="term" value="C:nucleus"/>
    <property type="evidence" value="ECO:0007669"/>
    <property type="project" value="TreeGrafter"/>
</dbReference>